<dbReference type="CDD" id="cd00845">
    <property type="entry name" value="MPP_UshA_N_like"/>
    <property type="match status" value="1"/>
</dbReference>
<evidence type="ECO:0000256" key="1">
    <source>
        <dbReference type="ARBA" id="ARBA00022729"/>
    </source>
</evidence>
<feature type="domain" description="Calcineurin-like phosphoesterase" evidence="5">
    <location>
        <begin position="43"/>
        <end position="245"/>
    </location>
</feature>
<evidence type="ECO:0000256" key="2">
    <source>
        <dbReference type="RuleBase" id="RU362119"/>
    </source>
</evidence>
<keyword evidence="4" id="KW-0812">Transmembrane</keyword>
<dbReference type="Pfam" id="PF02872">
    <property type="entry name" value="5_nucleotid_C"/>
    <property type="match status" value="1"/>
</dbReference>
<dbReference type="InterPro" id="IPR004843">
    <property type="entry name" value="Calcineurin-like_PHP"/>
</dbReference>
<dbReference type="PATRIC" id="fig|582680.6.peg.385"/>
<feature type="domain" description="5'-Nucleotidase C-terminal" evidence="6">
    <location>
        <begin position="322"/>
        <end position="471"/>
    </location>
</feature>
<dbReference type="SUPFAM" id="SSF56300">
    <property type="entry name" value="Metallo-dependent phosphatases"/>
    <property type="match status" value="1"/>
</dbReference>
<dbReference type="InterPro" id="IPR036907">
    <property type="entry name" value="5'-Nucleotdase_C_sf"/>
</dbReference>
<keyword evidence="2" id="KW-0378">Hydrolase</keyword>
<dbReference type="STRING" id="582680.RS86_00373"/>
<feature type="compositionally biased region" description="Low complexity" evidence="3">
    <location>
        <begin position="505"/>
        <end position="518"/>
    </location>
</feature>
<dbReference type="PANTHER" id="PTHR11575:SF24">
    <property type="entry name" value="5'-NUCLEOTIDASE"/>
    <property type="match status" value="1"/>
</dbReference>
<keyword evidence="8" id="KW-1185">Reference proteome</keyword>
<dbReference type="Gene3D" id="3.90.780.10">
    <property type="entry name" value="5'-Nucleotidase, C-terminal domain"/>
    <property type="match status" value="1"/>
</dbReference>
<sequence length="593" mass="60594">MKRMRRRIHGVLVIGLTVLLGLGAGGALASPAYAASGFTGTVSIAHLNDVHGNVFETATEIGYARIGGYVDQLRTDNPNTLFLDAGDTFSGSKYTAIDRGASIVPIVNTLGIDAMAAGNHEFSYGSPYLQELASRLDHPMLAGNIVYSATGQPVLPGYAIVTLPNGMKAGVIGISAPASATMGSQDVGYRDAIATTQALVDEVTGQGVDLVIGLMHLGDQDPTMTSLKVADAVTGMNLIVDGHSHTALPQGRLQNGTLIVQTGEFGRNLGVVDLSIVDGMVTSAAARLVSRAAMADVPEKPETKAAVEAFRTVSDAYFAVPIGSTSVLLEGTRDIVRTQETALGNMFADAITAATGTEITLLPAGYVGGRMEPGPITRGDVLTLSRAPTSVTKKVFTGAELLRLLNSLYASFPTSSGSFAQVSGLSVVLDPNGTTSKVHRAQVAGKPLDPDASYTVVTTTGVASGFEGTVLAEYPGVTEMLSDYIVAQSPVAPVIEGRITRKAAGEPTEPGGPGAPSSSPSPVPSSSPTTNQTPAPASGGSMGSGGDPAASGRLAATGAEGPWLVSLLAGGGVLAGLLLLEAARRRRKDIGTR</sequence>
<dbReference type="InterPro" id="IPR008334">
    <property type="entry name" value="5'-Nucleotdase_C"/>
</dbReference>
<comment type="similarity">
    <text evidence="2">Belongs to the 5'-nucleotidase family.</text>
</comment>
<feature type="region of interest" description="Disordered" evidence="3">
    <location>
        <begin position="503"/>
        <end position="554"/>
    </location>
</feature>
<evidence type="ECO:0000256" key="3">
    <source>
        <dbReference type="SAM" id="MobiDB-lite"/>
    </source>
</evidence>
<evidence type="ECO:0000313" key="8">
    <source>
        <dbReference type="Proteomes" id="UP000033740"/>
    </source>
</evidence>
<reference evidence="7 8" key="1">
    <citation type="submission" date="2015-02" db="EMBL/GenBank/DDBJ databases">
        <title>Draft genome sequences of ten Microbacterium spp. with emphasis on heavy metal contaminated environments.</title>
        <authorList>
            <person name="Corretto E."/>
        </authorList>
    </citation>
    <scope>NUCLEOTIDE SEQUENCE [LARGE SCALE GENOMIC DNA]</scope>
    <source>
        <strain evidence="7 8">ARN176</strain>
    </source>
</reference>
<gene>
    <name evidence="7" type="primary">yfkN_2</name>
    <name evidence="7" type="ORF">RS86_00373</name>
</gene>
<evidence type="ECO:0000259" key="5">
    <source>
        <dbReference type="Pfam" id="PF00149"/>
    </source>
</evidence>
<keyword evidence="4" id="KW-1133">Transmembrane helix</keyword>
<dbReference type="InterPro" id="IPR029052">
    <property type="entry name" value="Metallo-depent_PP-like"/>
</dbReference>
<dbReference type="GO" id="GO:0000166">
    <property type="term" value="F:nucleotide binding"/>
    <property type="evidence" value="ECO:0007669"/>
    <property type="project" value="UniProtKB-KW"/>
</dbReference>
<dbReference type="EMBL" id="JYIX01000021">
    <property type="protein sequence ID" value="KJL36104.1"/>
    <property type="molecule type" value="Genomic_DNA"/>
</dbReference>
<proteinExistence type="inferred from homology"/>
<dbReference type="GO" id="GO:0009166">
    <property type="term" value="P:nucleotide catabolic process"/>
    <property type="evidence" value="ECO:0007669"/>
    <property type="project" value="InterPro"/>
</dbReference>
<dbReference type="Pfam" id="PF00149">
    <property type="entry name" value="Metallophos"/>
    <property type="match status" value="1"/>
</dbReference>
<feature type="compositionally biased region" description="Low complexity" evidence="3">
    <location>
        <begin position="526"/>
        <end position="539"/>
    </location>
</feature>
<dbReference type="InterPro" id="IPR006179">
    <property type="entry name" value="5_nucleotidase/apyrase"/>
</dbReference>
<dbReference type="PANTHER" id="PTHR11575">
    <property type="entry name" value="5'-NUCLEOTIDASE-RELATED"/>
    <property type="match status" value="1"/>
</dbReference>
<evidence type="ECO:0000256" key="4">
    <source>
        <dbReference type="SAM" id="Phobius"/>
    </source>
</evidence>
<evidence type="ECO:0000313" key="7">
    <source>
        <dbReference type="EMBL" id="KJL36104.1"/>
    </source>
</evidence>
<name>A0A0F0LTP4_9MICO</name>
<organism evidence="7 8">
    <name type="scientific">Microbacterium azadirachtae</name>
    <dbReference type="NCBI Taxonomy" id="582680"/>
    <lineage>
        <taxon>Bacteria</taxon>
        <taxon>Bacillati</taxon>
        <taxon>Actinomycetota</taxon>
        <taxon>Actinomycetes</taxon>
        <taxon>Micrococcales</taxon>
        <taxon>Microbacteriaceae</taxon>
        <taxon>Microbacterium</taxon>
    </lineage>
</organism>
<comment type="caution">
    <text evidence="7">The sequence shown here is derived from an EMBL/GenBank/DDBJ whole genome shotgun (WGS) entry which is preliminary data.</text>
</comment>
<protein>
    <submittedName>
        <fullName evidence="7">Trifunctional nucleotide phosphoesterase protein YfkN</fullName>
    </submittedName>
</protein>
<dbReference type="PRINTS" id="PR01607">
    <property type="entry name" value="APYRASEFAMLY"/>
</dbReference>
<keyword evidence="2" id="KW-0547">Nucleotide-binding</keyword>
<dbReference type="AlphaFoldDB" id="A0A0F0LTP4"/>
<keyword evidence="1" id="KW-0732">Signal</keyword>
<keyword evidence="4" id="KW-0472">Membrane</keyword>
<dbReference type="Proteomes" id="UP000033740">
    <property type="component" value="Unassembled WGS sequence"/>
</dbReference>
<dbReference type="SUPFAM" id="SSF55816">
    <property type="entry name" value="5'-nucleotidase (syn. UDP-sugar hydrolase), C-terminal domain"/>
    <property type="match status" value="1"/>
</dbReference>
<accession>A0A0F0LTP4</accession>
<dbReference type="Gene3D" id="3.60.21.10">
    <property type="match status" value="1"/>
</dbReference>
<dbReference type="GO" id="GO:0016787">
    <property type="term" value="F:hydrolase activity"/>
    <property type="evidence" value="ECO:0007669"/>
    <property type="project" value="UniProtKB-KW"/>
</dbReference>
<evidence type="ECO:0000259" key="6">
    <source>
        <dbReference type="Pfam" id="PF02872"/>
    </source>
</evidence>
<feature type="transmembrane region" description="Helical" evidence="4">
    <location>
        <begin position="563"/>
        <end position="583"/>
    </location>
</feature>